<dbReference type="NCBIfam" id="TIGR00861">
    <property type="entry name" value="MIP"/>
    <property type="match status" value="1"/>
</dbReference>
<dbReference type="PANTHER" id="PTHR43829:SF9">
    <property type="entry name" value="AQUAPORIN-9"/>
    <property type="match status" value="1"/>
</dbReference>
<feature type="transmembrane region" description="Helical" evidence="8">
    <location>
        <begin position="174"/>
        <end position="198"/>
    </location>
</feature>
<dbReference type="RefSeq" id="WP_013017185.1">
    <property type="nucleotide sequence ID" value="NC_013947.1"/>
</dbReference>
<evidence type="ECO:0000256" key="3">
    <source>
        <dbReference type="ARBA" id="ARBA00022448"/>
    </source>
</evidence>
<dbReference type="SUPFAM" id="SSF81338">
    <property type="entry name" value="Aquaporin-like"/>
    <property type="match status" value="1"/>
</dbReference>
<dbReference type="Pfam" id="PF00230">
    <property type="entry name" value="MIP"/>
    <property type="match status" value="1"/>
</dbReference>
<dbReference type="InterPro" id="IPR050363">
    <property type="entry name" value="MIP/Aquaporin"/>
</dbReference>
<keyword evidence="10" id="KW-1185">Reference proteome</keyword>
<gene>
    <name evidence="9" type="ordered locus">Snas_1918</name>
</gene>
<dbReference type="OrthoDB" id="9807293at2"/>
<keyword evidence="5 8" id="KW-1133">Transmembrane helix</keyword>
<feature type="transmembrane region" description="Helical" evidence="8">
    <location>
        <begin position="6"/>
        <end position="28"/>
    </location>
</feature>
<evidence type="ECO:0000313" key="9">
    <source>
        <dbReference type="EMBL" id="ADD41614.1"/>
    </source>
</evidence>
<dbReference type="GO" id="GO:0005886">
    <property type="term" value="C:plasma membrane"/>
    <property type="evidence" value="ECO:0007669"/>
    <property type="project" value="TreeGrafter"/>
</dbReference>
<evidence type="ECO:0000256" key="5">
    <source>
        <dbReference type="ARBA" id="ARBA00022989"/>
    </source>
</evidence>
<protein>
    <submittedName>
        <fullName evidence="9">MIP family channel protein</fullName>
    </submittedName>
</protein>
<feature type="transmembrane region" description="Helical" evidence="8">
    <location>
        <begin position="88"/>
        <end position="107"/>
    </location>
</feature>
<keyword evidence="4 7" id="KW-0812">Transmembrane</keyword>
<dbReference type="PROSITE" id="PS00221">
    <property type="entry name" value="MIP"/>
    <property type="match status" value="1"/>
</dbReference>
<dbReference type="InterPro" id="IPR022357">
    <property type="entry name" value="MIP_CS"/>
</dbReference>
<evidence type="ECO:0000256" key="6">
    <source>
        <dbReference type="ARBA" id="ARBA00023136"/>
    </source>
</evidence>
<evidence type="ECO:0000256" key="8">
    <source>
        <dbReference type="SAM" id="Phobius"/>
    </source>
</evidence>
<evidence type="ECO:0000313" key="10">
    <source>
        <dbReference type="Proteomes" id="UP000000844"/>
    </source>
</evidence>
<keyword evidence="6 8" id="KW-0472">Membrane</keyword>
<evidence type="ECO:0000256" key="1">
    <source>
        <dbReference type="ARBA" id="ARBA00004141"/>
    </source>
</evidence>
<keyword evidence="3 7" id="KW-0813">Transport</keyword>
<dbReference type="Proteomes" id="UP000000844">
    <property type="component" value="Chromosome"/>
</dbReference>
<evidence type="ECO:0000256" key="4">
    <source>
        <dbReference type="ARBA" id="ARBA00022692"/>
    </source>
</evidence>
<proteinExistence type="inferred from homology"/>
<feature type="transmembrane region" description="Helical" evidence="8">
    <location>
        <begin position="35"/>
        <end position="55"/>
    </location>
</feature>
<feature type="transmembrane region" description="Helical" evidence="8">
    <location>
        <begin position="225"/>
        <end position="247"/>
    </location>
</feature>
<feature type="transmembrane region" description="Helical" evidence="8">
    <location>
        <begin position="133"/>
        <end position="154"/>
    </location>
</feature>
<dbReference type="InterPro" id="IPR000425">
    <property type="entry name" value="MIP"/>
</dbReference>
<evidence type="ECO:0000256" key="2">
    <source>
        <dbReference type="ARBA" id="ARBA00006175"/>
    </source>
</evidence>
<dbReference type="EMBL" id="CP001778">
    <property type="protein sequence ID" value="ADD41614.1"/>
    <property type="molecule type" value="Genomic_DNA"/>
</dbReference>
<sequence>MSDYIAEVIGTMILILLGNGVVAGVVLTKSKAKDAGWVVITFAWGLAVAMAVYAVGRISGAHLNPAVTIAMAAGGDAKFGWELVPGYIAAQMIGAIIGQTLVFLAYYKHWGATDDAGAKLAAHSTSPAIPSKVWNSVTEVIGTFMLVFGILAIGANGKALGSNVDLQTAFGTGFAPLLVGLLVVVIGMSLGGPTGYAINPARDLGPRIAHQILPIAGKGSSEWSYAWVPVAAPIVGGLLATGLWTLLGNLKEFTP</sequence>
<comment type="subcellular location">
    <subcellularLocation>
        <location evidence="1">Membrane</location>
        <topology evidence="1">Multi-pass membrane protein</topology>
    </subcellularLocation>
</comment>
<dbReference type="KEGG" id="sna:Snas_1918"/>
<reference evidence="9 10" key="1">
    <citation type="journal article" date="2009" name="Stand. Genomic Sci.">
        <title>Complete genome sequence of Stackebrandtia nassauensis type strain (LLR-40K-21).</title>
        <authorList>
            <person name="Munk C."/>
            <person name="Lapidus A."/>
            <person name="Copeland A."/>
            <person name="Jando M."/>
            <person name="Mayilraj S."/>
            <person name="Glavina Del Rio T."/>
            <person name="Nolan M."/>
            <person name="Chen F."/>
            <person name="Lucas S."/>
            <person name="Tice H."/>
            <person name="Cheng J.F."/>
            <person name="Han C."/>
            <person name="Detter J.C."/>
            <person name="Bruce D."/>
            <person name="Goodwin L."/>
            <person name="Chain P."/>
            <person name="Pitluck S."/>
            <person name="Goker M."/>
            <person name="Ovchinikova G."/>
            <person name="Pati A."/>
            <person name="Ivanova N."/>
            <person name="Mavromatis K."/>
            <person name="Chen A."/>
            <person name="Palaniappan K."/>
            <person name="Land M."/>
            <person name="Hauser L."/>
            <person name="Chang Y.J."/>
            <person name="Jeffries C.D."/>
            <person name="Bristow J."/>
            <person name="Eisen J.A."/>
            <person name="Markowitz V."/>
            <person name="Hugenholtz P."/>
            <person name="Kyrpides N.C."/>
            <person name="Klenk H.P."/>
        </authorList>
    </citation>
    <scope>NUCLEOTIDE SEQUENCE [LARGE SCALE GENOMIC DNA]</scope>
    <source>
        <strain evidence="10">DSM 44728 / CIP 108903 / NRRL B-16338 / NBRC 102104 / LLR-40K-21</strain>
    </source>
</reference>
<comment type="similarity">
    <text evidence="2 7">Belongs to the MIP/aquaporin (TC 1.A.8) family.</text>
</comment>
<dbReference type="InterPro" id="IPR023271">
    <property type="entry name" value="Aquaporin-like"/>
</dbReference>
<dbReference type="Gene3D" id="1.20.1080.10">
    <property type="entry name" value="Glycerol uptake facilitator protein"/>
    <property type="match status" value="1"/>
</dbReference>
<dbReference type="PANTHER" id="PTHR43829">
    <property type="entry name" value="AQUAPORIN OR AQUAGLYCEROPORIN RELATED"/>
    <property type="match status" value="1"/>
</dbReference>
<dbReference type="STRING" id="446470.Snas_1918"/>
<dbReference type="HOGENOM" id="CLU_020019_9_2_11"/>
<organism evidence="9 10">
    <name type="scientific">Stackebrandtia nassauensis (strain DSM 44728 / CIP 108903 / NRRL B-16338 / NBRC 102104 / LLR-40K-21)</name>
    <dbReference type="NCBI Taxonomy" id="446470"/>
    <lineage>
        <taxon>Bacteria</taxon>
        <taxon>Bacillati</taxon>
        <taxon>Actinomycetota</taxon>
        <taxon>Actinomycetes</taxon>
        <taxon>Glycomycetales</taxon>
        <taxon>Glycomycetaceae</taxon>
        <taxon>Stackebrandtia</taxon>
    </lineage>
</organism>
<dbReference type="AlphaFoldDB" id="D3PZE0"/>
<evidence type="ECO:0000256" key="7">
    <source>
        <dbReference type="RuleBase" id="RU000477"/>
    </source>
</evidence>
<dbReference type="GO" id="GO:0015254">
    <property type="term" value="F:glycerol channel activity"/>
    <property type="evidence" value="ECO:0007669"/>
    <property type="project" value="TreeGrafter"/>
</dbReference>
<dbReference type="eggNOG" id="COG0580">
    <property type="taxonomic scope" value="Bacteria"/>
</dbReference>
<name>D3PZE0_STANL</name>
<accession>D3PZE0</accession>
<dbReference type="PRINTS" id="PR00783">
    <property type="entry name" value="MINTRINSICP"/>
</dbReference>